<reference evidence="3 4" key="1">
    <citation type="journal article" date="2015" name="Genome Biol. Evol.">
        <title>Comparative Genomics of a Bacterivorous Green Alga Reveals Evolutionary Causalities and Consequences of Phago-Mixotrophic Mode of Nutrition.</title>
        <authorList>
            <person name="Burns J.A."/>
            <person name="Paasch A."/>
            <person name="Narechania A."/>
            <person name="Kim E."/>
        </authorList>
    </citation>
    <scope>NUCLEOTIDE SEQUENCE [LARGE SCALE GENOMIC DNA]</scope>
    <source>
        <strain evidence="3 4">PLY_AMNH</strain>
    </source>
</reference>
<protein>
    <submittedName>
        <fullName evidence="3">Uncharacterized protein</fullName>
    </submittedName>
</protein>
<keyword evidence="2" id="KW-0472">Membrane</keyword>
<dbReference type="AlphaFoldDB" id="A0AAE0F6N8"/>
<feature type="compositionally biased region" description="Polar residues" evidence="1">
    <location>
        <begin position="173"/>
        <end position="185"/>
    </location>
</feature>
<feature type="region of interest" description="Disordered" evidence="1">
    <location>
        <begin position="94"/>
        <end position="117"/>
    </location>
</feature>
<evidence type="ECO:0000256" key="1">
    <source>
        <dbReference type="SAM" id="MobiDB-lite"/>
    </source>
</evidence>
<sequence length="409" mass="45520">VTVTLFFVSYMVLVFLILFSALLAIVVSAMDAVKADTKKDHYRSATVPTDLLDMFYNGSMSVLGTSLRRYTNKVSEQVMIQHLEHWQKELDREAAGSPISSPSCLMSSGREDAGDPQSVLRVEDVIVSKETVEGALQDFLEGYGGKGGGLGHKMARKTSRAAKKISRFFNKPSVGTPSPDTSGLGSPQAFVEEARQGAASSPEESCGTRDLDVEAGCAEPATDPKNHETGGHTPPREASPKKPFPELRMNPMIEIYDRVEMPTSPIAPVFPLITTSRRRIRQRARKDAKAMTKEVMSKFGVAKDEVEERLNGQKRAELKAQAIKRMKEEREWKEDMGESMKRLEHCQSQLQCMLHDVRMTLEKAAQRDFLEQRTNKEGAVIQGIHDDTCPNPGRARNARLDGRNNPWNL</sequence>
<gene>
    <name evidence="3" type="ORF">CYMTET_37215</name>
</gene>
<feature type="transmembrane region" description="Helical" evidence="2">
    <location>
        <begin position="6"/>
        <end position="29"/>
    </location>
</feature>
<name>A0AAE0F6N8_9CHLO</name>
<feature type="region of interest" description="Disordered" evidence="1">
    <location>
        <begin position="217"/>
        <end position="245"/>
    </location>
</feature>
<evidence type="ECO:0000313" key="4">
    <source>
        <dbReference type="Proteomes" id="UP001190700"/>
    </source>
</evidence>
<keyword evidence="4" id="KW-1185">Reference proteome</keyword>
<feature type="compositionally biased region" description="Low complexity" evidence="1">
    <location>
        <begin position="97"/>
        <end position="108"/>
    </location>
</feature>
<proteinExistence type="predicted"/>
<feature type="compositionally biased region" description="Basic and acidic residues" evidence="1">
    <location>
        <begin position="222"/>
        <end position="245"/>
    </location>
</feature>
<keyword evidence="2" id="KW-1133">Transmembrane helix</keyword>
<accession>A0AAE0F6N8</accession>
<dbReference type="Proteomes" id="UP001190700">
    <property type="component" value="Unassembled WGS sequence"/>
</dbReference>
<dbReference type="EMBL" id="LGRX02024777">
    <property type="protein sequence ID" value="KAK3253539.1"/>
    <property type="molecule type" value="Genomic_DNA"/>
</dbReference>
<feature type="region of interest" description="Disordered" evidence="1">
    <location>
        <begin position="383"/>
        <end position="409"/>
    </location>
</feature>
<organism evidence="3 4">
    <name type="scientific">Cymbomonas tetramitiformis</name>
    <dbReference type="NCBI Taxonomy" id="36881"/>
    <lineage>
        <taxon>Eukaryota</taxon>
        <taxon>Viridiplantae</taxon>
        <taxon>Chlorophyta</taxon>
        <taxon>Pyramimonadophyceae</taxon>
        <taxon>Pyramimonadales</taxon>
        <taxon>Pyramimonadaceae</taxon>
        <taxon>Cymbomonas</taxon>
    </lineage>
</organism>
<comment type="caution">
    <text evidence="3">The sequence shown here is derived from an EMBL/GenBank/DDBJ whole genome shotgun (WGS) entry which is preliminary data.</text>
</comment>
<feature type="non-terminal residue" evidence="3">
    <location>
        <position position="1"/>
    </location>
</feature>
<evidence type="ECO:0000313" key="3">
    <source>
        <dbReference type="EMBL" id="KAK3253539.1"/>
    </source>
</evidence>
<feature type="region of interest" description="Disordered" evidence="1">
    <location>
        <begin position="167"/>
        <end position="187"/>
    </location>
</feature>
<evidence type="ECO:0000256" key="2">
    <source>
        <dbReference type="SAM" id="Phobius"/>
    </source>
</evidence>
<keyword evidence="2" id="KW-0812">Transmembrane</keyword>